<feature type="binding site" evidence="12 17">
    <location>
        <position position="264"/>
    </location>
    <ligand>
        <name>Zn(2+)</name>
        <dbReference type="ChEBI" id="CHEBI:29105"/>
    </ligand>
</feature>
<dbReference type="InterPro" id="IPR022695">
    <property type="entry name" value="Histidinol_DH_monofunct"/>
</dbReference>
<dbReference type="EMBL" id="BMJS01000008">
    <property type="protein sequence ID" value="GGF94872.1"/>
    <property type="molecule type" value="Genomic_DNA"/>
</dbReference>
<dbReference type="FunFam" id="3.40.50.1980:FF:000002">
    <property type="entry name" value="Histidinol dehydrogenase, chloroplastic"/>
    <property type="match status" value="1"/>
</dbReference>
<comment type="function">
    <text evidence="1 12">Catalyzes the sequential NAD-dependent oxidations of L-histidinol to L-histidinaldehyde and then to L-histidine.</text>
</comment>
<evidence type="ECO:0000256" key="15">
    <source>
        <dbReference type="PIRSR" id="PIRSR000099-2"/>
    </source>
</evidence>
<evidence type="ECO:0000256" key="1">
    <source>
        <dbReference type="ARBA" id="ARBA00003850"/>
    </source>
</evidence>
<feature type="binding site" evidence="12 15">
    <location>
        <position position="128"/>
    </location>
    <ligand>
        <name>NAD(+)</name>
        <dbReference type="ChEBI" id="CHEBI:57540"/>
    </ligand>
</feature>
<keyword evidence="5 12" id="KW-0028">Amino-acid biosynthesis</keyword>
<evidence type="ECO:0000256" key="2">
    <source>
        <dbReference type="ARBA" id="ARBA00004940"/>
    </source>
</evidence>
<feature type="binding site" evidence="12 16">
    <location>
        <position position="264"/>
    </location>
    <ligand>
        <name>substrate</name>
    </ligand>
</feature>
<sequence>MIRTYQVNIDDKPAWQSLLKRAPQVNSNDLNKQVEAIINEVKCNKDQALFDYTARFDRCVLDDLSVTEAEIKEAYKLVSNKDIDLIKSIIARVQNYHEINKPKNTIVDSNDGVCCHKVFSAIESVGLYVPGGSAPLISTLIMLAIPAKVAGCKKVNVCTPVNVAGKIHPLLLVAADLCGVDVIYKIGGAQAIAAMAYGTESVTKVNKIYGPGNSWVTKAKMLVADDIDGAAIDMPAGPSEVLVIAEKQANAQFVAADLLAQAEHGADSQAILITTSNVLANEVIAVINQQLYTLTRHDIIKEALVHSRILVVKTLEDAFVLANNYAPEHLILQVGDPEKYIDQIHNTGAVFMGKWAAEALGDYVTGSNHVLPTYGYAKSFSGLSTIDFMKAMSVQYVDEKGLLAIGDLAAQLADIEGLTAHKLAVDLRLKALENKAEATCLRS</sequence>
<feature type="active site" description="Proton acceptor" evidence="12 14">
    <location>
        <position position="328"/>
    </location>
</feature>
<dbReference type="GO" id="GO:0008270">
    <property type="term" value="F:zinc ion binding"/>
    <property type="evidence" value="ECO:0007669"/>
    <property type="project" value="UniProtKB-UniRule"/>
</dbReference>
<feature type="binding site" evidence="12 17">
    <location>
        <position position="421"/>
    </location>
    <ligand>
        <name>Zn(2+)</name>
        <dbReference type="ChEBI" id="CHEBI:29105"/>
    </ligand>
</feature>
<keyword evidence="6 12" id="KW-0479">Metal-binding</keyword>
<dbReference type="AlphaFoldDB" id="A0A8J2Z3S4"/>
<dbReference type="InterPro" id="IPR016161">
    <property type="entry name" value="Ald_DH/histidinol_DH"/>
</dbReference>
<comment type="similarity">
    <text evidence="3 12 13 18">Belongs to the histidinol dehydrogenase family.</text>
</comment>
<dbReference type="PANTHER" id="PTHR21256:SF2">
    <property type="entry name" value="HISTIDINE BIOSYNTHESIS TRIFUNCTIONAL PROTEIN"/>
    <property type="match status" value="1"/>
</dbReference>
<keyword evidence="8 12" id="KW-0560">Oxidoreductase</keyword>
<dbReference type="CDD" id="cd06572">
    <property type="entry name" value="Histidinol_dh"/>
    <property type="match status" value="1"/>
</dbReference>
<evidence type="ECO:0000313" key="20">
    <source>
        <dbReference type="Proteomes" id="UP000636949"/>
    </source>
</evidence>
<evidence type="ECO:0000256" key="8">
    <source>
        <dbReference type="ARBA" id="ARBA00023002"/>
    </source>
</evidence>
<dbReference type="Proteomes" id="UP000636949">
    <property type="component" value="Unassembled WGS sequence"/>
</dbReference>
<dbReference type="GO" id="GO:0051287">
    <property type="term" value="F:NAD binding"/>
    <property type="evidence" value="ECO:0007669"/>
    <property type="project" value="InterPro"/>
</dbReference>
<comment type="pathway">
    <text evidence="2 12">Amino-acid biosynthesis; L-histidine biosynthesis; L-histidine from 5-phospho-alpha-D-ribose 1-diphosphate: step 9/9.</text>
</comment>
<feature type="active site" description="Proton acceptor" evidence="12 14">
    <location>
        <position position="329"/>
    </location>
</feature>
<feature type="binding site" evidence="12 17">
    <location>
        <position position="261"/>
    </location>
    <ligand>
        <name>Zn(2+)</name>
        <dbReference type="ChEBI" id="CHEBI:29105"/>
    </ligand>
</feature>
<dbReference type="GO" id="GO:0005829">
    <property type="term" value="C:cytosol"/>
    <property type="evidence" value="ECO:0007669"/>
    <property type="project" value="TreeGrafter"/>
</dbReference>
<keyword evidence="9 12" id="KW-0520">NAD</keyword>
<dbReference type="GO" id="GO:0000105">
    <property type="term" value="P:L-histidine biosynthetic process"/>
    <property type="evidence" value="ECO:0007669"/>
    <property type="project" value="UniProtKB-UniRule"/>
</dbReference>
<evidence type="ECO:0000256" key="7">
    <source>
        <dbReference type="ARBA" id="ARBA00022833"/>
    </source>
</evidence>
<evidence type="ECO:0000256" key="6">
    <source>
        <dbReference type="ARBA" id="ARBA00022723"/>
    </source>
</evidence>
<dbReference type="GO" id="GO:0004399">
    <property type="term" value="F:histidinol dehydrogenase activity"/>
    <property type="evidence" value="ECO:0007669"/>
    <property type="project" value="UniProtKB-UniRule"/>
</dbReference>
<keyword evidence="10 12" id="KW-0368">Histidine biosynthesis</keyword>
<evidence type="ECO:0000256" key="4">
    <source>
        <dbReference type="ARBA" id="ARBA00012965"/>
    </source>
</evidence>
<feature type="binding site" evidence="12 16">
    <location>
        <position position="362"/>
    </location>
    <ligand>
        <name>substrate</name>
    </ligand>
</feature>
<keyword evidence="20" id="KW-1185">Reference proteome</keyword>
<reference evidence="19" key="2">
    <citation type="submission" date="2020-09" db="EMBL/GenBank/DDBJ databases">
        <authorList>
            <person name="Sun Q."/>
            <person name="Zhou Y."/>
        </authorList>
    </citation>
    <scope>NUCLEOTIDE SEQUENCE</scope>
    <source>
        <strain evidence="19">CGMCC 1.15758</strain>
    </source>
</reference>
<dbReference type="SUPFAM" id="SSF53720">
    <property type="entry name" value="ALDH-like"/>
    <property type="match status" value="1"/>
</dbReference>
<dbReference type="InterPro" id="IPR012131">
    <property type="entry name" value="Hstdl_DH"/>
</dbReference>
<dbReference type="NCBIfam" id="TIGR00069">
    <property type="entry name" value="hisD"/>
    <property type="match status" value="1"/>
</dbReference>
<dbReference type="PRINTS" id="PR00083">
    <property type="entry name" value="HOLDHDRGNASE"/>
</dbReference>
<comment type="catalytic activity">
    <reaction evidence="11 12">
        <text>L-histidinol + 2 NAD(+) + H2O = L-histidine + 2 NADH + 3 H(+)</text>
        <dbReference type="Rhea" id="RHEA:20641"/>
        <dbReference type="ChEBI" id="CHEBI:15377"/>
        <dbReference type="ChEBI" id="CHEBI:15378"/>
        <dbReference type="ChEBI" id="CHEBI:57540"/>
        <dbReference type="ChEBI" id="CHEBI:57595"/>
        <dbReference type="ChEBI" id="CHEBI:57699"/>
        <dbReference type="ChEBI" id="CHEBI:57945"/>
        <dbReference type="EC" id="1.1.1.23"/>
    </reaction>
</comment>
<protein>
    <recommendedName>
        <fullName evidence="4 12">Histidinol dehydrogenase</fullName>
        <shortName evidence="12">HDH</shortName>
        <ecNumber evidence="4 12">1.1.1.23</ecNumber>
    </recommendedName>
</protein>
<evidence type="ECO:0000256" key="5">
    <source>
        <dbReference type="ARBA" id="ARBA00022605"/>
    </source>
</evidence>
<dbReference type="HAMAP" id="MF_01024">
    <property type="entry name" value="HisD"/>
    <property type="match status" value="1"/>
</dbReference>
<dbReference type="OrthoDB" id="9805269at2"/>
<dbReference type="EC" id="1.1.1.23" evidence="4 12"/>
<comment type="cofactor">
    <cofactor evidence="12 17">
        <name>Zn(2+)</name>
        <dbReference type="ChEBI" id="CHEBI:29105"/>
    </cofactor>
    <text evidence="12 17">Binds 1 zinc ion per subunit.</text>
</comment>
<feature type="binding site" evidence="12 16">
    <location>
        <position position="421"/>
    </location>
    <ligand>
        <name>substrate</name>
    </ligand>
</feature>
<feature type="binding site" evidence="12 15">
    <location>
        <position position="213"/>
    </location>
    <ligand>
        <name>NAD(+)</name>
        <dbReference type="ChEBI" id="CHEBI:57540"/>
    </ligand>
</feature>
<feature type="binding site" evidence="12 16">
    <location>
        <position position="261"/>
    </location>
    <ligand>
        <name>substrate</name>
    </ligand>
</feature>
<dbReference type="RefSeq" id="WP_117002017.1">
    <property type="nucleotide sequence ID" value="NZ_BMJS01000008.1"/>
</dbReference>
<feature type="binding site" evidence="12 15">
    <location>
        <position position="190"/>
    </location>
    <ligand>
        <name>NAD(+)</name>
        <dbReference type="ChEBI" id="CHEBI:57540"/>
    </ligand>
</feature>
<dbReference type="Gene3D" id="3.40.50.1980">
    <property type="entry name" value="Nitrogenase molybdenum iron protein domain"/>
    <property type="match status" value="2"/>
</dbReference>
<evidence type="ECO:0000256" key="11">
    <source>
        <dbReference type="ARBA" id="ARBA00049489"/>
    </source>
</evidence>
<dbReference type="FunFam" id="3.40.50.1980:FF:000001">
    <property type="entry name" value="Histidinol dehydrogenase"/>
    <property type="match status" value="1"/>
</dbReference>
<organism evidence="19 20">
    <name type="scientific">Cysteiniphilum litorale</name>
    <dbReference type="NCBI Taxonomy" id="2056700"/>
    <lineage>
        <taxon>Bacteria</taxon>
        <taxon>Pseudomonadati</taxon>
        <taxon>Pseudomonadota</taxon>
        <taxon>Gammaproteobacteria</taxon>
        <taxon>Thiotrichales</taxon>
        <taxon>Fastidiosibacteraceae</taxon>
        <taxon>Cysteiniphilum</taxon>
    </lineage>
</organism>
<accession>A0A8J2Z3S4</accession>
<dbReference type="Gene3D" id="1.20.5.1300">
    <property type="match status" value="1"/>
</dbReference>
<evidence type="ECO:0000256" key="12">
    <source>
        <dbReference type="HAMAP-Rule" id="MF_01024"/>
    </source>
</evidence>
<evidence type="ECO:0000256" key="14">
    <source>
        <dbReference type="PIRSR" id="PIRSR000099-1"/>
    </source>
</evidence>
<evidence type="ECO:0000256" key="18">
    <source>
        <dbReference type="RuleBase" id="RU004175"/>
    </source>
</evidence>
<evidence type="ECO:0000256" key="3">
    <source>
        <dbReference type="ARBA" id="ARBA00010178"/>
    </source>
</evidence>
<evidence type="ECO:0000256" key="13">
    <source>
        <dbReference type="PIRNR" id="PIRNR000099"/>
    </source>
</evidence>
<evidence type="ECO:0000256" key="10">
    <source>
        <dbReference type="ARBA" id="ARBA00023102"/>
    </source>
</evidence>
<proteinExistence type="inferred from homology"/>
<evidence type="ECO:0000313" key="19">
    <source>
        <dbReference type="EMBL" id="GGF94872.1"/>
    </source>
</evidence>
<keyword evidence="7 12" id="KW-0862">Zinc</keyword>
<dbReference type="PIRSF" id="PIRSF000099">
    <property type="entry name" value="Histidinol_dh"/>
    <property type="match status" value="1"/>
</dbReference>
<comment type="caution">
    <text evidence="19">The sequence shown here is derived from an EMBL/GenBank/DDBJ whole genome shotgun (WGS) entry which is preliminary data.</text>
</comment>
<dbReference type="UniPathway" id="UPA00031">
    <property type="reaction ID" value="UER00014"/>
</dbReference>
<feature type="binding site" evidence="12 16">
    <location>
        <position position="416"/>
    </location>
    <ligand>
        <name>substrate</name>
    </ligand>
</feature>
<feature type="binding site" evidence="12 16">
    <location>
        <position position="329"/>
    </location>
    <ligand>
        <name>substrate</name>
    </ligand>
</feature>
<feature type="binding site" evidence="12 16">
    <location>
        <position position="239"/>
    </location>
    <ligand>
        <name>substrate</name>
    </ligand>
</feature>
<reference evidence="19" key="1">
    <citation type="journal article" date="2014" name="Int. J. Syst. Evol. Microbiol.">
        <title>Complete genome sequence of Corynebacterium casei LMG S-19264T (=DSM 44701T), isolated from a smear-ripened cheese.</title>
        <authorList>
            <consortium name="US DOE Joint Genome Institute (JGI-PGF)"/>
            <person name="Walter F."/>
            <person name="Albersmeier A."/>
            <person name="Kalinowski J."/>
            <person name="Ruckert C."/>
        </authorList>
    </citation>
    <scope>NUCLEOTIDE SEQUENCE</scope>
    <source>
        <strain evidence="19">CGMCC 1.15758</strain>
    </source>
</reference>
<feature type="binding site" evidence="12 17">
    <location>
        <position position="362"/>
    </location>
    <ligand>
        <name>Zn(2+)</name>
        <dbReference type="ChEBI" id="CHEBI:29105"/>
    </ligand>
</feature>
<dbReference type="Pfam" id="PF00815">
    <property type="entry name" value="Histidinol_dh"/>
    <property type="match status" value="1"/>
</dbReference>
<dbReference type="PANTHER" id="PTHR21256">
    <property type="entry name" value="HISTIDINOL DEHYDROGENASE HDH"/>
    <property type="match status" value="1"/>
</dbReference>
<evidence type="ECO:0000256" key="9">
    <source>
        <dbReference type="ARBA" id="ARBA00023027"/>
    </source>
</evidence>
<dbReference type="PROSITE" id="PS00611">
    <property type="entry name" value="HISOL_DEHYDROGENASE"/>
    <property type="match status" value="1"/>
</dbReference>
<gene>
    <name evidence="12 19" type="primary">hisD</name>
    <name evidence="19" type="ORF">GCM10010995_10100</name>
</gene>
<evidence type="ECO:0000256" key="17">
    <source>
        <dbReference type="PIRSR" id="PIRSR000099-4"/>
    </source>
</evidence>
<dbReference type="InterPro" id="IPR001692">
    <property type="entry name" value="Histidinol_DH_CS"/>
</dbReference>
<evidence type="ECO:0000256" key="16">
    <source>
        <dbReference type="PIRSR" id="PIRSR000099-3"/>
    </source>
</evidence>
<name>A0A8J2Z3S4_9GAMM</name>